<accession>E3IZE5</accession>
<evidence type="ECO:0000256" key="1">
    <source>
        <dbReference type="ARBA" id="ARBA00022723"/>
    </source>
</evidence>
<name>E3IZE5_PSEI1</name>
<evidence type="ECO:0000259" key="4">
    <source>
        <dbReference type="Pfam" id="PF07969"/>
    </source>
</evidence>
<sequence>MTTLGTQGRDVGPSEVVIRDVRLAVQAGSGAARTGGAGVAGPPVDLILRDGLIAAIEPTRYPGDRYTRPRLGGRGTATDPSDPDDGTANGTAPDSRTGTTDANGPAVFDAGGAFAFPGFVDAHVHLDKAHILDRCRGGAGLAQAVAQVRAAKRGFTVEDVRDRAARVLRRAIVNGTTRMRSYVEVDPDAGLRSFEALAALRDEYAHAVDLRLSAFAQDGTTQAPRTLGLLRRALEQGADEVGGCPYTDADPGAHVRAIFDLAVEFDVPVDFHVDFDLDPSWEHLSLVVAETRRHGWGGRTSVGHVTKLSALAPADRLAVAGRLADAGIGLVVLPATDLFLSGRDAERLVPRGVAPAVATQVPGLAMAVATNNVVNPFTPFGDADLLRMANLYAIVGQLETDDDLRSVFGMVSAAAEAIVGGARRIEVGASADVVLLDAPDPVTALRECVQPLAGWKAGRQTFLRPRPRLLADGLGRTSEAGFGEDLVDQGRPGGGR</sequence>
<dbReference type="InterPro" id="IPR011059">
    <property type="entry name" value="Metal-dep_hydrolase_composite"/>
</dbReference>
<feature type="compositionally biased region" description="Polar residues" evidence="3">
    <location>
        <begin position="88"/>
        <end position="102"/>
    </location>
</feature>
<dbReference type="FunFam" id="3.20.20.140:FF:000019">
    <property type="entry name" value="Cytosine deaminase"/>
    <property type="match status" value="1"/>
</dbReference>
<dbReference type="CDD" id="cd01293">
    <property type="entry name" value="Bact_CD"/>
    <property type="match status" value="1"/>
</dbReference>
<organism evidence="5 6">
    <name type="scientific">Pseudofrankia inefficax (strain DSM 45817 / CECT 9037 / DDB 130130 / EuI1c)</name>
    <name type="common">Frankia inefficax</name>
    <dbReference type="NCBI Taxonomy" id="298654"/>
    <lineage>
        <taxon>Bacteria</taxon>
        <taxon>Bacillati</taxon>
        <taxon>Actinomycetota</taxon>
        <taxon>Actinomycetes</taxon>
        <taxon>Frankiales</taxon>
        <taxon>Frankiaceae</taxon>
        <taxon>Pseudofrankia</taxon>
    </lineage>
</organism>
<proteinExistence type="predicted"/>
<dbReference type="InterPro" id="IPR052349">
    <property type="entry name" value="Metallo-hydrolase_Enzymes"/>
</dbReference>
<dbReference type="SUPFAM" id="SSF51556">
    <property type="entry name" value="Metallo-dependent hydrolases"/>
    <property type="match status" value="1"/>
</dbReference>
<protein>
    <submittedName>
        <fullName evidence="5">Amidohydrolase 3</fullName>
    </submittedName>
</protein>
<evidence type="ECO:0000256" key="2">
    <source>
        <dbReference type="ARBA" id="ARBA00022801"/>
    </source>
</evidence>
<feature type="region of interest" description="Disordered" evidence="3">
    <location>
        <begin position="63"/>
        <end position="103"/>
    </location>
</feature>
<dbReference type="RefSeq" id="WP_013425833.1">
    <property type="nucleotide sequence ID" value="NC_014666.1"/>
</dbReference>
<keyword evidence="6" id="KW-1185">Reference proteome</keyword>
<dbReference type="InterPro" id="IPR032466">
    <property type="entry name" value="Metal_Hydrolase"/>
</dbReference>
<dbReference type="KEGG" id="fri:FraEuI1c_4724"/>
<gene>
    <name evidence="5" type="ordered locus">FraEuI1c_4724</name>
</gene>
<dbReference type="InParanoid" id="E3IZE5"/>
<dbReference type="Gene3D" id="3.20.20.140">
    <property type="entry name" value="Metal-dependent hydrolases"/>
    <property type="match status" value="1"/>
</dbReference>
<dbReference type="GO" id="GO:0046872">
    <property type="term" value="F:metal ion binding"/>
    <property type="evidence" value="ECO:0007669"/>
    <property type="project" value="UniProtKB-KW"/>
</dbReference>
<dbReference type="GO" id="GO:0016814">
    <property type="term" value="F:hydrolase activity, acting on carbon-nitrogen (but not peptide) bonds, in cyclic amidines"/>
    <property type="evidence" value="ECO:0007669"/>
    <property type="project" value="UniProtKB-ARBA"/>
</dbReference>
<keyword evidence="1" id="KW-0479">Metal-binding</keyword>
<reference evidence="5 6" key="1">
    <citation type="submission" date="2010-10" db="EMBL/GenBank/DDBJ databases">
        <title>Complete sequence of Frankia sp. EuI1c.</title>
        <authorList>
            <consortium name="US DOE Joint Genome Institute"/>
            <person name="Lucas S."/>
            <person name="Copeland A."/>
            <person name="Lapidus A."/>
            <person name="Cheng J.-F."/>
            <person name="Bruce D."/>
            <person name="Goodwin L."/>
            <person name="Pitluck S."/>
            <person name="Chertkov O."/>
            <person name="Detter J.C."/>
            <person name="Han C."/>
            <person name="Tapia R."/>
            <person name="Land M."/>
            <person name="Hauser L."/>
            <person name="Jeffries C."/>
            <person name="Kyrpides N."/>
            <person name="Ivanova N."/>
            <person name="Mikhailova N."/>
            <person name="Beauchemin N."/>
            <person name="Sen A."/>
            <person name="Sur S.A."/>
            <person name="Gtari M."/>
            <person name="Wall L."/>
            <person name="Tisa L."/>
            <person name="Woyke T."/>
        </authorList>
    </citation>
    <scope>NUCLEOTIDE SEQUENCE [LARGE SCALE GENOMIC DNA]</scope>
    <source>
        <strain evidence="6">DSM 45817 / CECT 9037 / EuI1c</strain>
    </source>
</reference>
<dbReference type="Gene3D" id="2.30.40.10">
    <property type="entry name" value="Urease, subunit C, domain 1"/>
    <property type="match status" value="1"/>
</dbReference>
<feature type="domain" description="Amidohydrolase 3" evidence="4">
    <location>
        <begin position="158"/>
        <end position="461"/>
    </location>
</feature>
<dbReference type="eggNOG" id="COG0402">
    <property type="taxonomic scope" value="Bacteria"/>
</dbReference>
<keyword evidence="2 5" id="KW-0378">Hydrolase</keyword>
<dbReference type="GO" id="GO:0019239">
    <property type="term" value="F:deaminase activity"/>
    <property type="evidence" value="ECO:0007669"/>
    <property type="project" value="UniProtKB-ARBA"/>
</dbReference>
<dbReference type="STRING" id="298654.FraEuI1c_4724"/>
<evidence type="ECO:0000313" key="5">
    <source>
        <dbReference type="EMBL" id="ADP82715.1"/>
    </source>
</evidence>
<dbReference type="Proteomes" id="UP000002484">
    <property type="component" value="Chromosome"/>
</dbReference>
<dbReference type="PANTHER" id="PTHR32027">
    <property type="entry name" value="CYTOSINE DEAMINASE"/>
    <property type="match status" value="1"/>
</dbReference>
<dbReference type="AlphaFoldDB" id="E3IZE5"/>
<dbReference type="EMBL" id="CP002299">
    <property type="protein sequence ID" value="ADP82715.1"/>
    <property type="molecule type" value="Genomic_DNA"/>
</dbReference>
<dbReference type="Pfam" id="PF07969">
    <property type="entry name" value="Amidohydro_3"/>
    <property type="match status" value="1"/>
</dbReference>
<dbReference type="PANTHER" id="PTHR32027:SF9">
    <property type="entry name" value="BLL3847 PROTEIN"/>
    <property type="match status" value="1"/>
</dbReference>
<evidence type="ECO:0000313" key="6">
    <source>
        <dbReference type="Proteomes" id="UP000002484"/>
    </source>
</evidence>
<evidence type="ECO:0000256" key="3">
    <source>
        <dbReference type="SAM" id="MobiDB-lite"/>
    </source>
</evidence>
<dbReference type="InterPro" id="IPR013108">
    <property type="entry name" value="Amidohydro_3"/>
</dbReference>
<dbReference type="HOGENOM" id="CLU_031758_5_1_11"/>